<keyword evidence="2" id="KW-0596">Phosphopantetheine</keyword>
<dbReference type="FunFam" id="3.30.300.30:FF:000010">
    <property type="entry name" value="Enterobactin synthetase component F"/>
    <property type="match status" value="1"/>
</dbReference>
<dbReference type="PROSITE" id="PS50075">
    <property type="entry name" value="CARRIER"/>
    <property type="match status" value="1"/>
</dbReference>
<dbReference type="Proteomes" id="UP000006281">
    <property type="component" value="Chromosome"/>
</dbReference>
<dbReference type="InterPro" id="IPR010071">
    <property type="entry name" value="AA_adenyl_dom"/>
</dbReference>
<dbReference type="eggNOG" id="COG1020">
    <property type="taxonomic scope" value="Bacteria"/>
</dbReference>
<gene>
    <name evidence="5" type="primary">nrps10-2</name>
    <name evidence="5" type="ordered locus">BN6_47940</name>
</gene>
<dbReference type="InterPro" id="IPR025110">
    <property type="entry name" value="AMP-bd_C"/>
</dbReference>
<dbReference type="PRINTS" id="PR00154">
    <property type="entry name" value="AMPBINDING"/>
</dbReference>
<dbReference type="GO" id="GO:0031177">
    <property type="term" value="F:phosphopantetheine binding"/>
    <property type="evidence" value="ECO:0007669"/>
    <property type="project" value="InterPro"/>
</dbReference>
<sequence>MSVDSDCIHRLFERQVGPRGDAVAVVSGADRLTYRELELRANRLAHRLRALGVGPEVPVAVCVRRSTWLVVALLATLKAGGCYLPLDPAHPAERLAAMAADAGVRVLVGDGSADLDVEHVVAPDVADGPGTPPEVAGLAGDNLAYVMYTSGSTGRPKGVMVEHRNVLGLLAATRDLFGFVPRDVWTLFASAAFDVSVWEMWGALLHGCTLVIVPDEVKRSPEEFRDLLRAERVTVLNQTPAAFHRLVDLDTSGLAVRVVVFAGEELKFASLRPWFDRHGDRKPLLVNMYGITETTVHSTFRVVTAQDLGTAPGSMIGGALPTQSITLVEHEIHVGGTGVTRGYLGRPGLTAQRYLPDPDRPGRRVYRSGDTARAVGDDLQYTGRLDHQVKIRGHRIELGEVEAALRAHDGVKDAVVTALPDQSGDRRLVAYLLGEPAPDLREHLRRTLPEYMVPAVFVELDAFPLTANGKVDRAALPEPDGVRPDLAEPFAAPSTPLEKAIAEIWAEALWVDDIGLDDDFFDLGGQSLLATQVAATMRERLGVAASLRLLMDETTIRSCAKALERRS</sequence>
<dbReference type="FunFam" id="3.40.50.980:FF:000002">
    <property type="entry name" value="Enterobactin synthetase component F"/>
    <property type="match status" value="1"/>
</dbReference>
<dbReference type="InterPro" id="IPR009081">
    <property type="entry name" value="PP-bd_ACP"/>
</dbReference>
<dbReference type="AlphaFoldDB" id="K0K5E2"/>
<dbReference type="Gene3D" id="3.30.300.30">
    <property type="match status" value="1"/>
</dbReference>
<dbReference type="InterPro" id="IPR020459">
    <property type="entry name" value="AMP-binding"/>
</dbReference>
<organism evidence="5 6">
    <name type="scientific">Saccharothrix espanaensis (strain ATCC 51144 / DSM 44229 / JCM 9112 / NBRC 15066 / NRRL 15764)</name>
    <dbReference type="NCBI Taxonomy" id="1179773"/>
    <lineage>
        <taxon>Bacteria</taxon>
        <taxon>Bacillati</taxon>
        <taxon>Actinomycetota</taxon>
        <taxon>Actinomycetes</taxon>
        <taxon>Pseudonocardiales</taxon>
        <taxon>Pseudonocardiaceae</taxon>
        <taxon>Saccharothrix</taxon>
    </lineage>
</organism>
<dbReference type="InterPro" id="IPR036736">
    <property type="entry name" value="ACP-like_sf"/>
</dbReference>
<dbReference type="GO" id="GO:0072330">
    <property type="term" value="P:monocarboxylic acid biosynthetic process"/>
    <property type="evidence" value="ECO:0007669"/>
    <property type="project" value="UniProtKB-ARBA"/>
</dbReference>
<dbReference type="GO" id="GO:0005829">
    <property type="term" value="C:cytosol"/>
    <property type="evidence" value="ECO:0007669"/>
    <property type="project" value="TreeGrafter"/>
</dbReference>
<dbReference type="GO" id="GO:0044550">
    <property type="term" value="P:secondary metabolite biosynthetic process"/>
    <property type="evidence" value="ECO:0007669"/>
    <property type="project" value="TreeGrafter"/>
</dbReference>
<dbReference type="PATRIC" id="fig|1179773.3.peg.4804"/>
<dbReference type="InterPro" id="IPR020806">
    <property type="entry name" value="PKS_PP-bd"/>
</dbReference>
<dbReference type="STRING" id="1179773.BN6_47940"/>
<dbReference type="RefSeq" id="WP_015102181.1">
    <property type="nucleotide sequence ID" value="NC_019673.1"/>
</dbReference>
<dbReference type="InterPro" id="IPR020845">
    <property type="entry name" value="AMP-binding_CS"/>
</dbReference>
<dbReference type="CDD" id="cd17643">
    <property type="entry name" value="A_NRPS_Cytc1-like"/>
    <property type="match status" value="1"/>
</dbReference>
<dbReference type="FunFam" id="1.10.1200.10:FF:000016">
    <property type="entry name" value="Non-ribosomal peptide synthase"/>
    <property type="match status" value="1"/>
</dbReference>
<dbReference type="Gene3D" id="3.40.50.980">
    <property type="match status" value="2"/>
</dbReference>
<feature type="domain" description="Carrier" evidence="4">
    <location>
        <begin position="492"/>
        <end position="567"/>
    </location>
</feature>
<dbReference type="KEGG" id="sesp:BN6_47940"/>
<dbReference type="SUPFAM" id="SSF47336">
    <property type="entry name" value="ACP-like"/>
    <property type="match status" value="1"/>
</dbReference>
<protein>
    <submittedName>
        <fullName evidence="5">Amino acid adenylation domain-containing protein</fullName>
    </submittedName>
</protein>
<dbReference type="SMART" id="SM00823">
    <property type="entry name" value="PKS_PP"/>
    <property type="match status" value="1"/>
</dbReference>
<reference evidence="5 6" key="1">
    <citation type="journal article" date="2012" name="BMC Genomics">
        <title>Complete genome sequence of Saccharothrix espanaensis DSM 44229T and comparison to the other completely sequenced Pseudonocardiaceae.</title>
        <authorList>
            <person name="Strobel T."/>
            <person name="Al-Dilaimi A."/>
            <person name="Blom J."/>
            <person name="Gessner A."/>
            <person name="Kalinowski J."/>
            <person name="Luzhetska M."/>
            <person name="Puhler A."/>
            <person name="Szczepanowski R."/>
            <person name="Bechthold A."/>
            <person name="Ruckert C."/>
        </authorList>
    </citation>
    <scope>NUCLEOTIDE SEQUENCE [LARGE SCALE GENOMIC DNA]</scope>
    <source>
        <strain evidence="6">ATCC 51144 / DSM 44229 / JCM 9112 / NBRC 15066 / NRRL 15764</strain>
    </source>
</reference>
<dbReference type="PROSITE" id="PS00455">
    <property type="entry name" value="AMP_BINDING"/>
    <property type="match status" value="1"/>
</dbReference>
<proteinExistence type="predicted"/>
<dbReference type="Gene3D" id="1.10.1200.10">
    <property type="entry name" value="ACP-like"/>
    <property type="match status" value="1"/>
</dbReference>
<evidence type="ECO:0000313" key="5">
    <source>
        <dbReference type="EMBL" id="CCH32069.1"/>
    </source>
</evidence>
<dbReference type="PANTHER" id="PTHR45527">
    <property type="entry name" value="NONRIBOSOMAL PEPTIDE SYNTHETASE"/>
    <property type="match status" value="1"/>
</dbReference>
<dbReference type="HOGENOM" id="CLU_000022_2_12_11"/>
<accession>K0K5E2</accession>
<evidence type="ECO:0000259" key="4">
    <source>
        <dbReference type="PROSITE" id="PS50075"/>
    </source>
</evidence>
<evidence type="ECO:0000256" key="3">
    <source>
        <dbReference type="ARBA" id="ARBA00022553"/>
    </source>
</evidence>
<dbReference type="OrthoDB" id="3243414at2"/>
<dbReference type="Gene3D" id="2.30.38.10">
    <property type="entry name" value="Luciferase, Domain 3"/>
    <property type="match status" value="1"/>
</dbReference>
<dbReference type="FunFam" id="3.40.50.980:FF:000001">
    <property type="entry name" value="Non-ribosomal peptide synthetase"/>
    <property type="match status" value="1"/>
</dbReference>
<dbReference type="Pfam" id="PF00550">
    <property type="entry name" value="PP-binding"/>
    <property type="match status" value="1"/>
</dbReference>
<evidence type="ECO:0000256" key="1">
    <source>
        <dbReference type="ARBA" id="ARBA00001957"/>
    </source>
</evidence>
<evidence type="ECO:0000313" key="6">
    <source>
        <dbReference type="Proteomes" id="UP000006281"/>
    </source>
</evidence>
<comment type="cofactor">
    <cofactor evidence="1">
        <name>pantetheine 4'-phosphate</name>
        <dbReference type="ChEBI" id="CHEBI:47942"/>
    </cofactor>
</comment>
<dbReference type="SUPFAM" id="SSF56801">
    <property type="entry name" value="Acetyl-CoA synthetase-like"/>
    <property type="match status" value="1"/>
</dbReference>
<dbReference type="Pfam" id="PF00501">
    <property type="entry name" value="AMP-binding"/>
    <property type="match status" value="1"/>
</dbReference>
<name>K0K5E2_SACES</name>
<keyword evidence="3" id="KW-0597">Phosphoprotein</keyword>
<dbReference type="Pfam" id="PF13193">
    <property type="entry name" value="AMP-binding_C"/>
    <property type="match status" value="1"/>
</dbReference>
<dbReference type="PANTHER" id="PTHR45527:SF14">
    <property type="entry name" value="PLIPASTATIN SYNTHASE SUBUNIT B"/>
    <property type="match status" value="1"/>
</dbReference>
<dbReference type="EMBL" id="HE804045">
    <property type="protein sequence ID" value="CCH32069.1"/>
    <property type="molecule type" value="Genomic_DNA"/>
</dbReference>
<evidence type="ECO:0000256" key="2">
    <source>
        <dbReference type="ARBA" id="ARBA00022450"/>
    </source>
</evidence>
<dbReference type="InterPro" id="IPR045851">
    <property type="entry name" value="AMP-bd_C_sf"/>
</dbReference>
<dbReference type="InterPro" id="IPR000873">
    <property type="entry name" value="AMP-dep_synth/lig_dom"/>
</dbReference>
<keyword evidence="6" id="KW-1185">Reference proteome</keyword>
<dbReference type="GO" id="GO:0043041">
    <property type="term" value="P:amino acid activation for nonribosomal peptide biosynthetic process"/>
    <property type="evidence" value="ECO:0007669"/>
    <property type="project" value="TreeGrafter"/>
</dbReference>
<dbReference type="NCBIfam" id="TIGR01733">
    <property type="entry name" value="AA-adenyl-dom"/>
    <property type="match status" value="1"/>
</dbReference>